<sequence length="184" mass="19358">MTTVIGPSAEAVPPAPRPGTTGPAARWDVAAVRPGDGPALRALFAACSPETVRLRFFGRVRALPAEYLADVLAACPARHDAVVAYARGTPRERLAGLASLGQVTDDSPAELGVLVADAWQRQGAGRAMLDLLLTRAHARGVRRVTACVLPGRSTLLGALGRHLEPEHLAHTSDGPRGVYKLDRP</sequence>
<dbReference type="PROSITE" id="PS51186">
    <property type="entry name" value="GNAT"/>
    <property type="match status" value="1"/>
</dbReference>
<evidence type="ECO:0000313" key="4">
    <source>
        <dbReference type="Proteomes" id="UP000734511"/>
    </source>
</evidence>
<accession>A0ABX0ZI63</accession>
<dbReference type="RefSeq" id="WP_167981696.1">
    <property type="nucleotide sequence ID" value="NZ_JAATEJ010000003.1"/>
</dbReference>
<dbReference type="Gene3D" id="3.40.630.30">
    <property type="match status" value="1"/>
</dbReference>
<dbReference type="Pfam" id="PF00583">
    <property type="entry name" value="Acetyltransf_1"/>
    <property type="match status" value="1"/>
</dbReference>
<dbReference type="CDD" id="cd04301">
    <property type="entry name" value="NAT_SF"/>
    <property type="match status" value="1"/>
</dbReference>
<protein>
    <submittedName>
        <fullName evidence="3">GNAT family N-acetyltransferase</fullName>
    </submittedName>
</protein>
<name>A0ABX0ZI63_9ACTN</name>
<feature type="region of interest" description="Disordered" evidence="1">
    <location>
        <begin position="1"/>
        <end position="24"/>
    </location>
</feature>
<dbReference type="Proteomes" id="UP000734511">
    <property type="component" value="Unassembled WGS sequence"/>
</dbReference>
<gene>
    <name evidence="3" type="ORF">HCN08_05215</name>
</gene>
<evidence type="ECO:0000256" key="1">
    <source>
        <dbReference type="SAM" id="MobiDB-lite"/>
    </source>
</evidence>
<dbReference type="SUPFAM" id="SSF55729">
    <property type="entry name" value="Acyl-CoA N-acyltransferases (Nat)"/>
    <property type="match status" value="1"/>
</dbReference>
<evidence type="ECO:0000259" key="2">
    <source>
        <dbReference type="PROSITE" id="PS51186"/>
    </source>
</evidence>
<proteinExistence type="predicted"/>
<dbReference type="InterPro" id="IPR000182">
    <property type="entry name" value="GNAT_dom"/>
</dbReference>
<comment type="caution">
    <text evidence="3">The sequence shown here is derived from an EMBL/GenBank/DDBJ whole genome shotgun (WGS) entry which is preliminary data.</text>
</comment>
<organism evidence="3 4">
    <name type="scientific">Actinacidiphila epipremni</name>
    <dbReference type="NCBI Taxonomy" id="2053013"/>
    <lineage>
        <taxon>Bacteria</taxon>
        <taxon>Bacillati</taxon>
        <taxon>Actinomycetota</taxon>
        <taxon>Actinomycetes</taxon>
        <taxon>Kitasatosporales</taxon>
        <taxon>Streptomycetaceae</taxon>
        <taxon>Actinacidiphila</taxon>
    </lineage>
</organism>
<dbReference type="EMBL" id="JAATEJ010000003">
    <property type="protein sequence ID" value="NJP42812.1"/>
    <property type="molecule type" value="Genomic_DNA"/>
</dbReference>
<keyword evidence="4" id="KW-1185">Reference proteome</keyword>
<reference evidence="3 4" key="1">
    <citation type="submission" date="2020-03" db="EMBL/GenBank/DDBJ databases">
        <title>WGS of actinomycetes isolated from Thailand.</title>
        <authorList>
            <person name="Thawai C."/>
        </authorList>
    </citation>
    <scope>NUCLEOTIDE SEQUENCE [LARGE SCALE GENOMIC DNA]</scope>
    <source>
        <strain evidence="3 4">PRB2-1</strain>
    </source>
</reference>
<feature type="domain" description="N-acetyltransferase" evidence="2">
    <location>
        <begin position="27"/>
        <end position="184"/>
    </location>
</feature>
<evidence type="ECO:0000313" key="3">
    <source>
        <dbReference type="EMBL" id="NJP42812.1"/>
    </source>
</evidence>
<dbReference type="InterPro" id="IPR016181">
    <property type="entry name" value="Acyl_CoA_acyltransferase"/>
</dbReference>